<evidence type="ECO:0000256" key="3">
    <source>
        <dbReference type="SAM" id="SignalP"/>
    </source>
</evidence>
<feature type="repeat" description="TPR" evidence="1">
    <location>
        <begin position="278"/>
        <end position="311"/>
    </location>
</feature>
<sequence length="669" mass="76122">MTSFFSRVLLTGYLCIAISSVSVAQVDSLLATLQSASPSDSILSLKALTEYYLYNDTQAARDYFDQMNEAAHRTSDSSQIADAALMEGKLLAFEGNFEASKNRIKSIESYALRHQFSLDNVGNYLGNIYASLGNMDSAVHYYDLGMRHTADSVSKGIILSNMATIYEALGQSVKAVDANLRSIRMVENLPNGTKYLPGFYLNTGALYSNLNKHEESVRCYRESIKYARQAQMNYWEGFASINLAGKLEDQEAPRDSIMKYYTTAQRIFEKIEDPKMRALLWSRLGHYYLSQSETDEAFLYLQKAEALIDELQEVDRKALLIHDLAFLHHLQNDMSEALALARKLEVLLSQKQNLTYQAEMHKTLSAIYESAGQPLAALKHLKKHQDISDSVMDREYQNKISELEIAFQTEQKDREIESLSQQAQIQTLKISQRNTQIVGLAIVILVVILAGILWYQRKAFKHRQSVSDLQQRMLRLQMNPHFIFNALAAIQHYILQNQVKESIKYLSMFGKLMRQILEHSREESITLEEEIDMLDNYIKIQKVRFKEQFTYTIEVDPNLDQSEIKLPPLFAQPFVENAIEHGLKDETNGQLWVRFLSTDGKLTIEVEDSGKGMSTASQEADTDHRSMATQITLDRLGLLSQELKSRFSLNYTAGKTGKGTRVAMILPGM</sequence>
<dbReference type="PANTHER" id="PTHR34220:SF7">
    <property type="entry name" value="SENSOR HISTIDINE KINASE YPDA"/>
    <property type="match status" value="1"/>
</dbReference>
<dbReference type="RefSeq" id="WP_115866812.1">
    <property type="nucleotide sequence ID" value="NZ_QREG01000003.1"/>
</dbReference>
<dbReference type="InterPro" id="IPR010559">
    <property type="entry name" value="Sig_transdc_His_kin_internal"/>
</dbReference>
<feature type="signal peptide" evidence="3">
    <location>
        <begin position="1"/>
        <end position="24"/>
    </location>
</feature>
<organism evidence="5 6">
    <name type="scientific">Marinoscillum furvescens DSM 4134</name>
    <dbReference type="NCBI Taxonomy" id="1122208"/>
    <lineage>
        <taxon>Bacteria</taxon>
        <taxon>Pseudomonadati</taxon>
        <taxon>Bacteroidota</taxon>
        <taxon>Cytophagia</taxon>
        <taxon>Cytophagales</taxon>
        <taxon>Reichenbachiellaceae</taxon>
        <taxon>Marinoscillum</taxon>
    </lineage>
</organism>
<dbReference type="GO" id="GO:0016020">
    <property type="term" value="C:membrane"/>
    <property type="evidence" value="ECO:0007669"/>
    <property type="project" value="InterPro"/>
</dbReference>
<evidence type="ECO:0000259" key="4">
    <source>
        <dbReference type="Pfam" id="PF06580"/>
    </source>
</evidence>
<dbReference type="SUPFAM" id="SSF55874">
    <property type="entry name" value="ATPase domain of HSP90 chaperone/DNA topoisomerase II/histidine kinase"/>
    <property type="match status" value="1"/>
</dbReference>
<evidence type="ECO:0000313" key="5">
    <source>
        <dbReference type="EMBL" id="REE01518.1"/>
    </source>
</evidence>
<name>A0A3D9L5R2_MARFU</name>
<keyword evidence="1" id="KW-0802">TPR repeat</keyword>
<dbReference type="InterPro" id="IPR011990">
    <property type="entry name" value="TPR-like_helical_dom_sf"/>
</dbReference>
<gene>
    <name evidence="5" type="ORF">C7460_10334</name>
</gene>
<reference evidence="5 6" key="1">
    <citation type="submission" date="2018-07" db="EMBL/GenBank/DDBJ databases">
        <title>Genomic Encyclopedia of Type Strains, Phase IV (KMG-IV): sequencing the most valuable type-strain genomes for metagenomic binning, comparative biology and taxonomic classification.</title>
        <authorList>
            <person name="Goeker M."/>
        </authorList>
    </citation>
    <scope>NUCLEOTIDE SEQUENCE [LARGE SCALE GENOMIC DNA]</scope>
    <source>
        <strain evidence="5 6">DSM 4134</strain>
    </source>
</reference>
<evidence type="ECO:0000313" key="6">
    <source>
        <dbReference type="Proteomes" id="UP000256779"/>
    </source>
</evidence>
<comment type="caution">
    <text evidence="5">The sequence shown here is derived from an EMBL/GenBank/DDBJ whole genome shotgun (WGS) entry which is preliminary data.</text>
</comment>
<evidence type="ECO:0000256" key="1">
    <source>
        <dbReference type="PROSITE-ProRule" id="PRU00339"/>
    </source>
</evidence>
<dbReference type="Pfam" id="PF13181">
    <property type="entry name" value="TPR_8"/>
    <property type="match status" value="1"/>
</dbReference>
<dbReference type="Pfam" id="PF06580">
    <property type="entry name" value="His_kinase"/>
    <property type="match status" value="1"/>
</dbReference>
<dbReference type="Gene3D" id="1.25.40.10">
    <property type="entry name" value="Tetratricopeptide repeat domain"/>
    <property type="match status" value="2"/>
</dbReference>
<accession>A0A3D9L5R2</accession>
<feature type="chain" id="PRO_5017701398" evidence="3">
    <location>
        <begin position="25"/>
        <end position="669"/>
    </location>
</feature>
<dbReference type="GO" id="GO:0000155">
    <property type="term" value="F:phosphorelay sensor kinase activity"/>
    <property type="evidence" value="ECO:0007669"/>
    <property type="project" value="InterPro"/>
</dbReference>
<dbReference type="PANTHER" id="PTHR34220">
    <property type="entry name" value="SENSOR HISTIDINE KINASE YPDA"/>
    <property type="match status" value="1"/>
</dbReference>
<dbReference type="InterPro" id="IPR050640">
    <property type="entry name" value="Bact_2-comp_sensor_kinase"/>
</dbReference>
<feature type="transmembrane region" description="Helical" evidence="2">
    <location>
        <begin position="437"/>
        <end position="455"/>
    </location>
</feature>
<dbReference type="OrthoDB" id="6190788at2"/>
<evidence type="ECO:0000256" key="2">
    <source>
        <dbReference type="SAM" id="Phobius"/>
    </source>
</evidence>
<proteinExistence type="predicted"/>
<dbReference type="InterPro" id="IPR019734">
    <property type="entry name" value="TPR_rpt"/>
</dbReference>
<dbReference type="InterPro" id="IPR036890">
    <property type="entry name" value="HATPase_C_sf"/>
</dbReference>
<protein>
    <submittedName>
        <fullName evidence="5">Tetratricopeptide repeat protein</fullName>
    </submittedName>
</protein>
<feature type="domain" description="Signal transduction histidine kinase internal region" evidence="4">
    <location>
        <begin position="470"/>
        <end position="549"/>
    </location>
</feature>
<dbReference type="Proteomes" id="UP000256779">
    <property type="component" value="Unassembled WGS sequence"/>
</dbReference>
<dbReference type="SUPFAM" id="SSF48452">
    <property type="entry name" value="TPR-like"/>
    <property type="match status" value="2"/>
</dbReference>
<keyword evidence="2" id="KW-0472">Membrane</keyword>
<dbReference type="PROSITE" id="PS50005">
    <property type="entry name" value="TPR"/>
    <property type="match status" value="1"/>
</dbReference>
<dbReference type="SMART" id="SM00028">
    <property type="entry name" value="TPR"/>
    <property type="match status" value="5"/>
</dbReference>
<dbReference type="AlphaFoldDB" id="A0A3D9L5R2"/>
<keyword evidence="6" id="KW-1185">Reference proteome</keyword>
<dbReference type="EMBL" id="QREG01000003">
    <property type="protein sequence ID" value="REE01518.1"/>
    <property type="molecule type" value="Genomic_DNA"/>
</dbReference>
<keyword evidence="2" id="KW-0812">Transmembrane</keyword>
<dbReference type="Gene3D" id="3.30.565.10">
    <property type="entry name" value="Histidine kinase-like ATPase, C-terminal domain"/>
    <property type="match status" value="1"/>
</dbReference>
<keyword evidence="3" id="KW-0732">Signal</keyword>
<keyword evidence="2" id="KW-1133">Transmembrane helix</keyword>